<dbReference type="AlphaFoldDB" id="A0A345D703"/>
<dbReference type="InterPro" id="IPR001811">
    <property type="entry name" value="Chemokine_IL8-like_dom"/>
</dbReference>
<accession>A0A345D703</accession>
<proteinExistence type="evidence at transcript level"/>
<feature type="chain" id="PRO_5016601072" evidence="2">
    <location>
        <begin position="25"/>
        <end position="96"/>
    </location>
</feature>
<dbReference type="GO" id="GO:0008009">
    <property type="term" value="F:chemokine activity"/>
    <property type="evidence" value="ECO:0007669"/>
    <property type="project" value="InterPro"/>
</dbReference>
<dbReference type="InterPro" id="IPR036048">
    <property type="entry name" value="Interleukin_8-like_sf"/>
</dbReference>
<evidence type="ECO:0000259" key="3">
    <source>
        <dbReference type="Pfam" id="PF00048"/>
    </source>
</evidence>
<organism evidence="4">
    <name type="scientific">Ctenopharyngodon idella</name>
    <name type="common">Grass carp</name>
    <name type="synonym">Leuciscus idella</name>
    <dbReference type="NCBI Taxonomy" id="7959"/>
    <lineage>
        <taxon>Eukaryota</taxon>
        <taxon>Metazoa</taxon>
        <taxon>Chordata</taxon>
        <taxon>Craniata</taxon>
        <taxon>Vertebrata</taxon>
        <taxon>Euteleostomi</taxon>
        <taxon>Actinopterygii</taxon>
        <taxon>Neopterygii</taxon>
        <taxon>Teleostei</taxon>
        <taxon>Ostariophysi</taxon>
        <taxon>Cypriniformes</taxon>
        <taxon>Xenocyprididae</taxon>
        <taxon>Xenocypridinae</taxon>
        <taxon>Ctenopharyngodon</taxon>
    </lineage>
</organism>
<protein>
    <submittedName>
        <fullName evidence="4">Chemokine ligand 27a</fullName>
    </submittedName>
</protein>
<reference evidence="4" key="1">
    <citation type="submission" date="2017-08" db="EMBL/GenBank/DDBJ databases">
        <title>An investigation of the diversity and expression of chemokine superfamily by teleost fishes grass carp Ctenopharyngodon idella.</title>
        <authorList>
            <person name="Liao Z."/>
            <person name="Su J."/>
        </authorList>
    </citation>
    <scope>NUCLEOTIDE SEQUENCE</scope>
</reference>
<feature type="signal peptide" evidence="2">
    <location>
        <begin position="1"/>
        <end position="24"/>
    </location>
</feature>
<name>A0A345D703_CTEID</name>
<dbReference type="SUPFAM" id="SSF54117">
    <property type="entry name" value="Interleukin 8-like chemokines"/>
    <property type="match status" value="1"/>
</dbReference>
<evidence type="ECO:0000313" key="4">
    <source>
        <dbReference type="EMBL" id="AXF84133.1"/>
    </source>
</evidence>
<gene>
    <name evidence="4" type="primary">CCL27a</name>
</gene>
<dbReference type="Gene3D" id="2.40.50.40">
    <property type="match status" value="1"/>
</dbReference>
<keyword evidence="2" id="KW-0732">Signal</keyword>
<feature type="domain" description="Chemokine interleukin-8-like" evidence="3">
    <location>
        <begin position="29"/>
        <end position="89"/>
    </location>
</feature>
<sequence>MKLKATSLLLLMCVDIIILTSNEAGAIPSCCLNVSKNIPQDILRAVTKYEMQSKAGRCEIDALILHARNKKKLICAHPRLLKIMKRLKKNYKPKLA</sequence>
<dbReference type="GO" id="GO:0006955">
    <property type="term" value="P:immune response"/>
    <property type="evidence" value="ECO:0007669"/>
    <property type="project" value="InterPro"/>
</dbReference>
<evidence type="ECO:0000256" key="1">
    <source>
        <dbReference type="ARBA" id="ARBA00022514"/>
    </source>
</evidence>
<dbReference type="Pfam" id="PF00048">
    <property type="entry name" value="IL8"/>
    <property type="match status" value="1"/>
</dbReference>
<evidence type="ECO:0000256" key="2">
    <source>
        <dbReference type="SAM" id="SignalP"/>
    </source>
</evidence>
<keyword evidence="1" id="KW-0202">Cytokine</keyword>
<dbReference type="EMBL" id="MF783103">
    <property type="protein sequence ID" value="AXF84133.1"/>
    <property type="molecule type" value="mRNA"/>
</dbReference>
<dbReference type="GO" id="GO:0005615">
    <property type="term" value="C:extracellular space"/>
    <property type="evidence" value="ECO:0007669"/>
    <property type="project" value="UniProtKB-KW"/>
</dbReference>